<sequence length="327" mass="33968">MPHARPGRRTVLAAAAATAAALVRPALAQPAWPAGRPIEIIVPFAPGGGMDAMARAIAPFLAARFPGARVIVSNRPGAGGQVGTEAMANAAPDGFTLGACATPTVLSQPIERTVRWRPAELTWLAQVVEDPCGLFVRTDSPLRDLPGLLGAARKQPGDVSYGTAGIGGDDHIAALLLEERAGVRLNHVPFNGTSQLLVPLLGGQLDIGAFNLGEALPLLRDRVIRGLALAAPERDATAPEIPTYRESGVDLAFSAGRGLFGPPKLPEPIRTALEGALAAIFADPAWAEAAARAGLILHPLVGSAYRAAALGGEAALRALWDRRPWKE</sequence>
<dbReference type="AlphaFoldDB" id="A0A4R4DMJ1"/>
<organism evidence="3 4">
    <name type="scientific">Roseicella aquatilis</name>
    <dbReference type="NCBI Taxonomy" id="2527868"/>
    <lineage>
        <taxon>Bacteria</taxon>
        <taxon>Pseudomonadati</taxon>
        <taxon>Pseudomonadota</taxon>
        <taxon>Alphaproteobacteria</taxon>
        <taxon>Acetobacterales</taxon>
        <taxon>Roseomonadaceae</taxon>
        <taxon>Roseicella</taxon>
    </lineage>
</organism>
<protein>
    <submittedName>
        <fullName evidence="3">Tripartite tricarboxylate transporter substrate binding protein</fullName>
    </submittedName>
</protein>
<dbReference type="RefSeq" id="WP_132289723.1">
    <property type="nucleotide sequence ID" value="NZ_SKBM01000011.1"/>
</dbReference>
<dbReference type="InterPro" id="IPR005064">
    <property type="entry name" value="BUG"/>
</dbReference>
<dbReference type="Pfam" id="PF03401">
    <property type="entry name" value="TctC"/>
    <property type="match status" value="1"/>
</dbReference>
<dbReference type="Gene3D" id="3.40.190.150">
    <property type="entry name" value="Bordetella uptake gene, domain 1"/>
    <property type="match status" value="1"/>
</dbReference>
<evidence type="ECO:0000256" key="1">
    <source>
        <dbReference type="ARBA" id="ARBA00006987"/>
    </source>
</evidence>
<name>A0A4R4DMJ1_9PROT</name>
<dbReference type="EMBL" id="SKBM01000011">
    <property type="protein sequence ID" value="TCZ61087.1"/>
    <property type="molecule type" value="Genomic_DNA"/>
</dbReference>
<dbReference type="PROSITE" id="PS51318">
    <property type="entry name" value="TAT"/>
    <property type="match status" value="1"/>
</dbReference>
<keyword evidence="2" id="KW-0732">Signal</keyword>
<keyword evidence="4" id="KW-1185">Reference proteome</keyword>
<dbReference type="OrthoDB" id="7250553at2"/>
<comment type="similarity">
    <text evidence="1">Belongs to the UPF0065 (bug) family.</text>
</comment>
<accession>A0A4R4DMJ1</accession>
<dbReference type="Proteomes" id="UP000295023">
    <property type="component" value="Unassembled WGS sequence"/>
</dbReference>
<reference evidence="3 4" key="1">
    <citation type="submission" date="2019-03" db="EMBL/GenBank/DDBJ databases">
        <title>Paracraurococcus aquatilis NE82 genome sequence.</title>
        <authorList>
            <person name="Zhao Y."/>
            <person name="Du Z."/>
        </authorList>
    </citation>
    <scope>NUCLEOTIDE SEQUENCE [LARGE SCALE GENOMIC DNA]</scope>
    <source>
        <strain evidence="3 4">NE82</strain>
    </source>
</reference>
<feature type="chain" id="PRO_5020208896" evidence="2">
    <location>
        <begin position="29"/>
        <end position="327"/>
    </location>
</feature>
<dbReference type="PIRSF" id="PIRSF017082">
    <property type="entry name" value="YflP"/>
    <property type="match status" value="1"/>
</dbReference>
<comment type="caution">
    <text evidence="3">The sequence shown here is derived from an EMBL/GenBank/DDBJ whole genome shotgun (WGS) entry which is preliminary data.</text>
</comment>
<gene>
    <name evidence="3" type="ORF">EXY23_13225</name>
</gene>
<feature type="signal peptide" evidence="2">
    <location>
        <begin position="1"/>
        <end position="28"/>
    </location>
</feature>
<dbReference type="CDD" id="cd07012">
    <property type="entry name" value="PBP2_Bug_TTT"/>
    <property type="match status" value="1"/>
</dbReference>
<dbReference type="SUPFAM" id="SSF53850">
    <property type="entry name" value="Periplasmic binding protein-like II"/>
    <property type="match status" value="1"/>
</dbReference>
<dbReference type="Gene3D" id="3.40.190.10">
    <property type="entry name" value="Periplasmic binding protein-like II"/>
    <property type="match status" value="1"/>
</dbReference>
<evidence type="ECO:0000313" key="4">
    <source>
        <dbReference type="Proteomes" id="UP000295023"/>
    </source>
</evidence>
<dbReference type="PANTHER" id="PTHR42928:SF5">
    <property type="entry name" value="BLR1237 PROTEIN"/>
    <property type="match status" value="1"/>
</dbReference>
<dbReference type="InterPro" id="IPR042100">
    <property type="entry name" value="Bug_dom1"/>
</dbReference>
<dbReference type="InterPro" id="IPR006311">
    <property type="entry name" value="TAT_signal"/>
</dbReference>
<dbReference type="PANTHER" id="PTHR42928">
    <property type="entry name" value="TRICARBOXYLATE-BINDING PROTEIN"/>
    <property type="match status" value="1"/>
</dbReference>
<proteinExistence type="inferred from homology"/>
<evidence type="ECO:0000256" key="2">
    <source>
        <dbReference type="SAM" id="SignalP"/>
    </source>
</evidence>
<evidence type="ECO:0000313" key="3">
    <source>
        <dbReference type="EMBL" id="TCZ61087.1"/>
    </source>
</evidence>